<keyword evidence="3" id="KW-1185">Reference proteome</keyword>
<evidence type="ECO:0000256" key="1">
    <source>
        <dbReference type="SAM" id="Phobius"/>
    </source>
</evidence>
<accession>A0AAJ0BLC0</accession>
<sequence length="619" mass="71490">MFTPFGTELNSTAQWHPEPETRGTYSLLSSCLLTMLVCVWSSVHLNIPQSGCDNHLLKRLGWLIIATVTPESVVFVSWSQWKQARKISGLIFEKFNYPKERKLWQKNRPSDVENNDTKSRPRLPFEWTMKQSFYVVMGGLSIRDRPDVLECFDSSPGLYPDRHKSNNRHQDIRLTPRGFLALVDLTPELIPEILPDISNRYIDDKSKADSFIKAGLIVQASWFCIQCLFRLITGLSISLLELNALAHCFCSVPIYLCWTHKPFGILEPSYITIGDHSDLFALMGMCSKYDFDIPEINYLRYRELDPSHEVQIQPDAKEWEVTFGKSLFGLSMPRFGYDTLPCGLRVPHYLRVPRARDIYLKENGMKRWKFASDAIQRYGFWEQRSRGWKPPTTPAEKTDFMLSRRNLRRRLMSFENCFAFTVPNYVNPFGDTADPNIGTRNEKEVFQGSESLAGIVYGGLHMTAWNAPFPTDAQSLLWKVSSITLMAVGAAGTVLLTLIWLQQRQRQDRDAREAYQAAGSEVEYFDDYVVPEQQVQQPRSKSLYERDEKQKDERGVLMTLRPTALFLALIMLGVTYVCYVLLFFMARVFILVESFLVIPWLPDSVFLSPRWSKYFPHLS</sequence>
<dbReference type="PANTHER" id="PTHR35043">
    <property type="entry name" value="TRANSCRIPTION FACTOR DOMAIN-CONTAINING PROTEIN"/>
    <property type="match status" value="1"/>
</dbReference>
<comment type="caution">
    <text evidence="2">The sequence shown here is derived from an EMBL/GenBank/DDBJ whole genome shotgun (WGS) entry which is preliminary data.</text>
</comment>
<reference evidence="2" key="1">
    <citation type="submission" date="2023-06" db="EMBL/GenBank/DDBJ databases">
        <title>Genome-scale phylogeny and comparative genomics of the fungal order Sordariales.</title>
        <authorList>
            <consortium name="Lawrence Berkeley National Laboratory"/>
            <person name="Hensen N."/>
            <person name="Bonometti L."/>
            <person name="Westerberg I."/>
            <person name="Brannstrom I.O."/>
            <person name="Guillou S."/>
            <person name="Cros-Aarteil S."/>
            <person name="Calhoun S."/>
            <person name="Haridas S."/>
            <person name="Kuo A."/>
            <person name="Mondo S."/>
            <person name="Pangilinan J."/>
            <person name="Riley R."/>
            <person name="Labutti K."/>
            <person name="Andreopoulos B."/>
            <person name="Lipzen A."/>
            <person name="Chen C."/>
            <person name="Yanf M."/>
            <person name="Daum C."/>
            <person name="Ng V."/>
            <person name="Clum A."/>
            <person name="Steindorff A."/>
            <person name="Ohm R."/>
            <person name="Martin F."/>
            <person name="Silar P."/>
            <person name="Natvig D."/>
            <person name="Lalanne C."/>
            <person name="Gautier V."/>
            <person name="Ament-Velasquez S.L."/>
            <person name="Kruys A."/>
            <person name="Hutchinson M.I."/>
            <person name="Powell A.J."/>
            <person name="Barry K."/>
            <person name="Miller A.N."/>
            <person name="Grigoriev I.V."/>
            <person name="Debuchy R."/>
            <person name="Gladieux P."/>
            <person name="Thoren M.H."/>
            <person name="Johannesson H."/>
        </authorList>
    </citation>
    <scope>NUCLEOTIDE SEQUENCE</scope>
    <source>
        <strain evidence="2">PSN4</strain>
    </source>
</reference>
<dbReference type="Proteomes" id="UP001239445">
    <property type="component" value="Unassembled WGS sequence"/>
</dbReference>
<dbReference type="EMBL" id="MU839827">
    <property type="protein sequence ID" value="KAK1760067.1"/>
    <property type="molecule type" value="Genomic_DNA"/>
</dbReference>
<organism evidence="2 3">
    <name type="scientific">Echria macrotheca</name>
    <dbReference type="NCBI Taxonomy" id="438768"/>
    <lineage>
        <taxon>Eukaryota</taxon>
        <taxon>Fungi</taxon>
        <taxon>Dikarya</taxon>
        <taxon>Ascomycota</taxon>
        <taxon>Pezizomycotina</taxon>
        <taxon>Sordariomycetes</taxon>
        <taxon>Sordariomycetidae</taxon>
        <taxon>Sordariales</taxon>
        <taxon>Schizotheciaceae</taxon>
        <taxon>Echria</taxon>
    </lineage>
</organism>
<proteinExistence type="predicted"/>
<keyword evidence="1" id="KW-1133">Transmembrane helix</keyword>
<dbReference type="PANTHER" id="PTHR35043:SF9">
    <property type="match status" value="1"/>
</dbReference>
<evidence type="ECO:0000313" key="2">
    <source>
        <dbReference type="EMBL" id="KAK1760067.1"/>
    </source>
</evidence>
<dbReference type="AlphaFoldDB" id="A0AAJ0BLC0"/>
<protein>
    <submittedName>
        <fullName evidence="2">Uncharacterized protein</fullName>
    </submittedName>
</protein>
<feature type="transmembrane region" description="Helical" evidence="1">
    <location>
        <begin position="564"/>
        <end position="590"/>
    </location>
</feature>
<feature type="transmembrane region" description="Helical" evidence="1">
    <location>
        <begin position="476"/>
        <end position="501"/>
    </location>
</feature>
<name>A0AAJ0BLC0_9PEZI</name>
<keyword evidence="1" id="KW-0472">Membrane</keyword>
<keyword evidence="1" id="KW-0812">Transmembrane</keyword>
<gene>
    <name evidence="2" type="ORF">QBC47DRAFT_231</name>
</gene>
<evidence type="ECO:0000313" key="3">
    <source>
        <dbReference type="Proteomes" id="UP001239445"/>
    </source>
</evidence>